<evidence type="ECO:0000313" key="1">
    <source>
        <dbReference type="EMBL" id="SVB28446.1"/>
    </source>
</evidence>
<dbReference type="EMBL" id="UINC01035670">
    <property type="protein sequence ID" value="SVB28446.1"/>
    <property type="molecule type" value="Genomic_DNA"/>
</dbReference>
<organism evidence="1">
    <name type="scientific">marine metagenome</name>
    <dbReference type="NCBI Taxonomy" id="408172"/>
    <lineage>
        <taxon>unclassified sequences</taxon>
        <taxon>metagenomes</taxon>
        <taxon>ecological metagenomes</taxon>
    </lineage>
</organism>
<accession>A0A382CQN3</accession>
<sequence>MSAGDRQAIFEQVYRGRQSALHHLAYMRTSKVLLAIDALERAGVELSKSRVLDYGF</sequence>
<name>A0A382CQN3_9ZZZZ</name>
<feature type="non-terminal residue" evidence="1">
    <location>
        <position position="56"/>
    </location>
</feature>
<protein>
    <submittedName>
        <fullName evidence="1">Uncharacterized protein</fullName>
    </submittedName>
</protein>
<reference evidence="1" key="1">
    <citation type="submission" date="2018-05" db="EMBL/GenBank/DDBJ databases">
        <authorList>
            <person name="Lanie J.A."/>
            <person name="Ng W.-L."/>
            <person name="Kazmierczak K.M."/>
            <person name="Andrzejewski T.M."/>
            <person name="Davidsen T.M."/>
            <person name="Wayne K.J."/>
            <person name="Tettelin H."/>
            <person name="Glass J.I."/>
            <person name="Rusch D."/>
            <person name="Podicherti R."/>
            <person name="Tsui H.-C.T."/>
            <person name="Winkler M.E."/>
        </authorList>
    </citation>
    <scope>NUCLEOTIDE SEQUENCE</scope>
</reference>
<dbReference type="AlphaFoldDB" id="A0A382CQN3"/>
<gene>
    <name evidence="1" type="ORF">METZ01_LOCUS181300</name>
</gene>
<proteinExistence type="predicted"/>